<evidence type="ECO:0000313" key="1">
    <source>
        <dbReference type="EMBL" id="KAL1523092.1"/>
    </source>
</evidence>
<sequence>MGREVMLEALAATEVAMKVPAKGVVTGAWVEGVRVVMEEVVKASEAKAGKKGWEVAAKVRGESVARQQAVLAVEANSEMMEVAERGKAGVAMGTEVETARGKLVGVGRAGEETAKAVVVVRAAEAMVKAVVEERGEGETGKAVTKTMEEMVMDGQATERVKVTEGEWEYLLASQAGAERMGLEVMVELTVAVMGRVMEGSTAVVEADLAKAVAVMAMEGSAKAEDTGVVVGLERVEVGARQVEAEVRALGVKAAAMEAAVKDWVAMVMAAEGELVMWAGSGKEEEEPAEAKEMGEAELGQVEVLKAIRVGTETEGEVKEKVMGVEAGMVMGAGRGGGGAEPVEAKGTGEAELGQAGVVKVIRVGMVTEVVVKGKVMAVEVELVMGAARGWVGEEPVEAGKDAVEAGKVSGEVGMG</sequence>
<reference evidence="1 2" key="1">
    <citation type="journal article" date="2024" name="Science">
        <title>Giant polyketide synthase enzymes in the biosynthesis of giant marine polyether toxins.</title>
        <authorList>
            <person name="Fallon T.R."/>
            <person name="Shende V.V."/>
            <person name="Wierzbicki I.H."/>
            <person name="Pendleton A.L."/>
            <person name="Watervoot N.F."/>
            <person name="Auber R.P."/>
            <person name="Gonzalez D.J."/>
            <person name="Wisecaver J.H."/>
            <person name="Moore B.S."/>
        </authorList>
    </citation>
    <scope>NUCLEOTIDE SEQUENCE [LARGE SCALE GENOMIC DNA]</scope>
    <source>
        <strain evidence="1 2">12B1</strain>
    </source>
</reference>
<organism evidence="1 2">
    <name type="scientific">Prymnesium parvum</name>
    <name type="common">Toxic golden alga</name>
    <dbReference type="NCBI Taxonomy" id="97485"/>
    <lineage>
        <taxon>Eukaryota</taxon>
        <taxon>Haptista</taxon>
        <taxon>Haptophyta</taxon>
        <taxon>Prymnesiophyceae</taxon>
        <taxon>Prymnesiales</taxon>
        <taxon>Prymnesiaceae</taxon>
        <taxon>Prymnesium</taxon>
    </lineage>
</organism>
<evidence type="ECO:0000313" key="2">
    <source>
        <dbReference type="Proteomes" id="UP001515480"/>
    </source>
</evidence>
<protein>
    <submittedName>
        <fullName evidence="1">Uncharacterized protein</fullName>
    </submittedName>
</protein>
<proteinExistence type="predicted"/>
<name>A0AB34JP88_PRYPA</name>
<keyword evidence="2" id="KW-1185">Reference proteome</keyword>
<dbReference type="Proteomes" id="UP001515480">
    <property type="component" value="Unassembled WGS sequence"/>
</dbReference>
<gene>
    <name evidence="1" type="ORF">AB1Y20_018052</name>
</gene>
<comment type="caution">
    <text evidence="1">The sequence shown here is derived from an EMBL/GenBank/DDBJ whole genome shotgun (WGS) entry which is preliminary data.</text>
</comment>
<dbReference type="AlphaFoldDB" id="A0AB34JP88"/>
<accession>A0AB34JP88</accession>
<dbReference type="EMBL" id="JBGBPQ010000006">
    <property type="protein sequence ID" value="KAL1523092.1"/>
    <property type="molecule type" value="Genomic_DNA"/>
</dbReference>